<feature type="transmembrane region" description="Helical" evidence="1">
    <location>
        <begin position="12"/>
        <end position="39"/>
    </location>
</feature>
<reference evidence="3" key="1">
    <citation type="journal article" date="2019" name="Int. J. Syst. Evol. Microbiol.">
        <title>The Global Catalogue of Microorganisms (GCM) 10K type strain sequencing project: providing services to taxonomists for standard genome sequencing and annotation.</title>
        <authorList>
            <consortium name="The Broad Institute Genomics Platform"/>
            <consortium name="The Broad Institute Genome Sequencing Center for Infectious Disease"/>
            <person name="Wu L."/>
            <person name="Ma J."/>
        </authorList>
    </citation>
    <scope>NUCLEOTIDE SEQUENCE [LARGE SCALE GENOMIC DNA]</scope>
    <source>
        <strain evidence="3">JCM 30346</strain>
    </source>
</reference>
<keyword evidence="1" id="KW-0472">Membrane</keyword>
<evidence type="ECO:0000256" key="1">
    <source>
        <dbReference type="SAM" id="Phobius"/>
    </source>
</evidence>
<feature type="transmembrane region" description="Helical" evidence="1">
    <location>
        <begin position="59"/>
        <end position="81"/>
    </location>
</feature>
<sequence length="126" mass="14136">MSDIPRRPSRIAWLAPVAVNIPFGYLAVLPFGFVWYFLAQYPLAALGLTDRDPTDNDGVLPHLVLLTVTGLFLALWTAVNAMVRRRVVLPVRLYWTVAAALLLGPFVLIGVFPTGWEMWQASWGWL</sequence>
<dbReference type="RefSeq" id="WP_380760272.1">
    <property type="nucleotide sequence ID" value="NZ_JBHSRF010000069.1"/>
</dbReference>
<dbReference type="EMBL" id="JBHSRF010000069">
    <property type="protein sequence ID" value="MFC6085777.1"/>
    <property type="molecule type" value="Genomic_DNA"/>
</dbReference>
<evidence type="ECO:0000313" key="2">
    <source>
        <dbReference type="EMBL" id="MFC6085777.1"/>
    </source>
</evidence>
<protein>
    <submittedName>
        <fullName evidence="2">Uncharacterized protein</fullName>
    </submittedName>
</protein>
<comment type="caution">
    <text evidence="2">The sequence shown here is derived from an EMBL/GenBank/DDBJ whole genome shotgun (WGS) entry which is preliminary data.</text>
</comment>
<keyword evidence="1" id="KW-1133">Transmembrane helix</keyword>
<feature type="transmembrane region" description="Helical" evidence="1">
    <location>
        <begin position="93"/>
        <end position="116"/>
    </location>
</feature>
<organism evidence="2 3">
    <name type="scientific">Sphaerisporangium aureirubrum</name>
    <dbReference type="NCBI Taxonomy" id="1544736"/>
    <lineage>
        <taxon>Bacteria</taxon>
        <taxon>Bacillati</taxon>
        <taxon>Actinomycetota</taxon>
        <taxon>Actinomycetes</taxon>
        <taxon>Streptosporangiales</taxon>
        <taxon>Streptosporangiaceae</taxon>
        <taxon>Sphaerisporangium</taxon>
    </lineage>
</organism>
<evidence type="ECO:0000313" key="3">
    <source>
        <dbReference type="Proteomes" id="UP001596137"/>
    </source>
</evidence>
<accession>A0ABW1NTI8</accession>
<dbReference type="Proteomes" id="UP001596137">
    <property type="component" value="Unassembled WGS sequence"/>
</dbReference>
<proteinExistence type="predicted"/>
<keyword evidence="1" id="KW-0812">Transmembrane</keyword>
<name>A0ABW1NTI8_9ACTN</name>
<gene>
    <name evidence="2" type="ORF">ACFP1K_31745</name>
</gene>
<keyword evidence="3" id="KW-1185">Reference proteome</keyword>